<protein>
    <recommendedName>
        <fullName evidence="3">Sugar transferase</fullName>
    </recommendedName>
</protein>
<name>A0ABQ0C6R1_9PROT</name>
<reference evidence="1 2" key="2">
    <citation type="submission" date="2024-09" db="EMBL/GenBank/DDBJ databases">
        <title>Draft genome sequence of Candidatus Magnetaquicoccaceae bacterium FCR-1.</title>
        <authorList>
            <person name="Shimoshige H."/>
            <person name="Shimamura S."/>
            <person name="Taoka A."/>
            <person name="Kobayashi H."/>
            <person name="Maekawa T."/>
        </authorList>
    </citation>
    <scope>NUCLEOTIDE SEQUENCE [LARGE SCALE GENOMIC DNA]</scope>
    <source>
        <strain evidence="1 2">FCR-1</strain>
    </source>
</reference>
<accession>A0ABQ0C6R1</accession>
<evidence type="ECO:0000313" key="2">
    <source>
        <dbReference type="Proteomes" id="UP001628193"/>
    </source>
</evidence>
<sequence>MDELLFLAHRIPYPPRKGDKIRSYHLLRALTTRYRVHLGAFIDDEADREHAGTVAGLCGGETCLVRLDPLTTKLRALKGLLTGQALTLPYYDHPHMRAWVASLLKRHPIRRVVVYSAAPAQFILDCDPAIRRVIDFVDVDSAKWAAYAEQRRGWTRWLYRREARLLLEAERAMAMRCDAALFVSAPEAALFGQLAPECAGKTGYWENGVDLDHFSPVRDYPNPYQPDDLPLVFTGAMDYWPNVDAVTWFAREVFGAIRSREPRARFVIVGGRPVPEVVRLQGVSGVTVTGHVPDVRPWIVWSKAAVAPLRIARGVQNKVLEAMAMARPVLATSQAMEGIRHDARLRRWVADSPEEMIDKGLALLANADGGECGRLGREMVERQYRWTDNLARALAVVAGGQTDGG</sequence>
<dbReference type="Proteomes" id="UP001628193">
    <property type="component" value="Unassembled WGS sequence"/>
</dbReference>
<dbReference type="Gene3D" id="3.40.50.2000">
    <property type="entry name" value="Glycogen Phosphorylase B"/>
    <property type="match status" value="1"/>
</dbReference>
<keyword evidence="2" id="KW-1185">Reference proteome</keyword>
<dbReference type="InterPro" id="IPR017521">
    <property type="entry name" value="Sugar_tfrase_PEP-CTERM_Stp1"/>
</dbReference>
<proteinExistence type="predicted"/>
<dbReference type="EMBL" id="BAAFGK010000003">
    <property type="protein sequence ID" value="GAB0056575.1"/>
    <property type="molecule type" value="Genomic_DNA"/>
</dbReference>
<dbReference type="RefSeq" id="WP_420904300.1">
    <property type="nucleotide sequence ID" value="NZ_BAAFGK010000003.1"/>
</dbReference>
<organism evidence="1 2">
    <name type="scientific">Candidatus Magnetaquiglobus chichijimensis</name>
    <dbReference type="NCBI Taxonomy" id="3141448"/>
    <lineage>
        <taxon>Bacteria</taxon>
        <taxon>Pseudomonadati</taxon>
        <taxon>Pseudomonadota</taxon>
        <taxon>Magnetococcia</taxon>
        <taxon>Magnetococcales</taxon>
        <taxon>Candidatus Magnetaquicoccaceae</taxon>
        <taxon>Candidatus Magnetaquiglobus</taxon>
    </lineage>
</organism>
<dbReference type="PANTHER" id="PTHR12526">
    <property type="entry name" value="GLYCOSYLTRANSFERASE"/>
    <property type="match status" value="1"/>
</dbReference>
<dbReference type="Pfam" id="PF13692">
    <property type="entry name" value="Glyco_trans_1_4"/>
    <property type="match status" value="1"/>
</dbReference>
<dbReference type="CDD" id="cd03801">
    <property type="entry name" value="GT4_PimA-like"/>
    <property type="match status" value="1"/>
</dbReference>
<dbReference type="SUPFAM" id="SSF53756">
    <property type="entry name" value="UDP-Glycosyltransferase/glycogen phosphorylase"/>
    <property type="match status" value="1"/>
</dbReference>
<dbReference type="NCBIfam" id="TIGR03087">
    <property type="entry name" value="stp1"/>
    <property type="match status" value="1"/>
</dbReference>
<dbReference type="PANTHER" id="PTHR12526:SF600">
    <property type="entry name" value="GLYCOSYL TRANSFERASE GROUP 1"/>
    <property type="match status" value="1"/>
</dbReference>
<comment type="caution">
    <text evidence="1">The sequence shown here is derived from an EMBL/GenBank/DDBJ whole genome shotgun (WGS) entry which is preliminary data.</text>
</comment>
<gene>
    <name evidence="1" type="ORF">SIID45300_00883</name>
</gene>
<evidence type="ECO:0008006" key="3">
    <source>
        <dbReference type="Google" id="ProtNLM"/>
    </source>
</evidence>
<evidence type="ECO:0000313" key="1">
    <source>
        <dbReference type="EMBL" id="GAB0056575.1"/>
    </source>
</evidence>
<reference evidence="1 2" key="1">
    <citation type="submission" date="2024-05" db="EMBL/GenBank/DDBJ databases">
        <authorList>
            <consortium name="Candidatus Magnetaquicoccaceae bacterium FCR-1 genome sequencing consortium"/>
            <person name="Shimoshige H."/>
            <person name="Shimamura S."/>
            <person name="Taoka A."/>
            <person name="Kobayashi H."/>
            <person name="Maekawa T."/>
        </authorList>
    </citation>
    <scope>NUCLEOTIDE SEQUENCE [LARGE SCALE GENOMIC DNA]</scope>
    <source>
        <strain evidence="1 2">FCR-1</strain>
    </source>
</reference>